<comment type="caution">
    <text evidence="7">The sequence shown here is derived from an EMBL/GenBank/DDBJ whole genome shotgun (WGS) entry which is preliminary data.</text>
</comment>
<keyword evidence="3" id="KW-0804">Transcription</keyword>
<dbReference type="EMBL" id="JAVYII010000006">
    <property type="protein sequence ID" value="MDT9594384.1"/>
    <property type="molecule type" value="Genomic_DNA"/>
</dbReference>
<sequence>MDSESGPQSALPLSAGAAARGAALPRRERTRLATTDEIKAAAHDLLAPSPDGGDLSLRAVARQVGMTPSAIYRYFESREDLLEALARDAFDSVSATLAAAVEADTSAGSVDRAVAVAHAYRRWCLEHPADFGLIFRTDRPDTRASEAWRAHLLEFYRVPFEVLLRDMAAGEVAITPGAATPAVRADVLEAARLVAQDAEVMPEMVSLLVSLWASVHGFVCLELFGHVGLLMEDADAAFDQHVRAALVAVRRTG</sequence>
<evidence type="ECO:0000313" key="8">
    <source>
        <dbReference type="Proteomes" id="UP001268542"/>
    </source>
</evidence>
<dbReference type="InterPro" id="IPR025996">
    <property type="entry name" value="MT1864/Rv1816-like_C"/>
</dbReference>
<keyword evidence="1" id="KW-0805">Transcription regulation</keyword>
<feature type="region of interest" description="Disordered" evidence="5">
    <location>
        <begin position="1"/>
        <end position="21"/>
    </location>
</feature>
<accession>A0ABU3PYT8</accession>
<feature type="compositionally biased region" description="Low complexity" evidence="5">
    <location>
        <begin position="9"/>
        <end position="21"/>
    </location>
</feature>
<dbReference type="PANTHER" id="PTHR30055:SF243">
    <property type="entry name" value="HTH-TYPE TRANSCRIPTIONAL REGULATOR RV1816"/>
    <property type="match status" value="1"/>
</dbReference>
<dbReference type="InterPro" id="IPR001647">
    <property type="entry name" value="HTH_TetR"/>
</dbReference>
<dbReference type="SUPFAM" id="SSF48498">
    <property type="entry name" value="Tetracyclin repressor-like, C-terminal domain"/>
    <property type="match status" value="1"/>
</dbReference>
<dbReference type="RefSeq" id="WP_315734096.1">
    <property type="nucleotide sequence ID" value="NZ_JAVYII010000006.1"/>
</dbReference>
<dbReference type="Gene3D" id="1.10.357.10">
    <property type="entry name" value="Tetracycline Repressor, domain 2"/>
    <property type="match status" value="1"/>
</dbReference>
<dbReference type="Pfam" id="PF00440">
    <property type="entry name" value="TetR_N"/>
    <property type="match status" value="1"/>
</dbReference>
<proteinExistence type="predicted"/>
<dbReference type="InterPro" id="IPR009057">
    <property type="entry name" value="Homeodomain-like_sf"/>
</dbReference>
<feature type="domain" description="HTH tetR-type" evidence="6">
    <location>
        <begin position="32"/>
        <end position="93"/>
    </location>
</feature>
<evidence type="ECO:0000313" key="7">
    <source>
        <dbReference type="EMBL" id="MDT9594384.1"/>
    </source>
</evidence>
<keyword evidence="2 4" id="KW-0238">DNA-binding</keyword>
<dbReference type="PANTHER" id="PTHR30055">
    <property type="entry name" value="HTH-TYPE TRANSCRIPTIONAL REGULATOR RUTR"/>
    <property type="match status" value="1"/>
</dbReference>
<dbReference type="Proteomes" id="UP001268542">
    <property type="component" value="Unassembled WGS sequence"/>
</dbReference>
<evidence type="ECO:0000256" key="3">
    <source>
        <dbReference type="ARBA" id="ARBA00023163"/>
    </source>
</evidence>
<dbReference type="InterPro" id="IPR050109">
    <property type="entry name" value="HTH-type_TetR-like_transc_reg"/>
</dbReference>
<evidence type="ECO:0000256" key="2">
    <source>
        <dbReference type="ARBA" id="ARBA00023125"/>
    </source>
</evidence>
<dbReference type="SUPFAM" id="SSF46689">
    <property type="entry name" value="Homeodomain-like"/>
    <property type="match status" value="1"/>
</dbReference>
<dbReference type="InterPro" id="IPR036271">
    <property type="entry name" value="Tet_transcr_reg_TetR-rel_C_sf"/>
</dbReference>
<organism evidence="7 8">
    <name type="scientific">Nocardioides imazamoxiresistens</name>
    <dbReference type="NCBI Taxonomy" id="3231893"/>
    <lineage>
        <taxon>Bacteria</taxon>
        <taxon>Bacillati</taxon>
        <taxon>Actinomycetota</taxon>
        <taxon>Actinomycetes</taxon>
        <taxon>Propionibacteriales</taxon>
        <taxon>Nocardioidaceae</taxon>
        <taxon>Nocardioides</taxon>
    </lineage>
</organism>
<gene>
    <name evidence="7" type="ORF">RDV89_14970</name>
</gene>
<dbReference type="Pfam" id="PF13305">
    <property type="entry name" value="TetR_C_33"/>
    <property type="match status" value="1"/>
</dbReference>
<protein>
    <submittedName>
        <fullName evidence="7">WHG domain-containing protein</fullName>
    </submittedName>
</protein>
<evidence type="ECO:0000256" key="5">
    <source>
        <dbReference type="SAM" id="MobiDB-lite"/>
    </source>
</evidence>
<reference evidence="7 8" key="1">
    <citation type="submission" date="2023-08" db="EMBL/GenBank/DDBJ databases">
        <title>Nocardioides seae sp. nov., a bacterium isolated from a soil.</title>
        <authorList>
            <person name="Wang X."/>
        </authorList>
    </citation>
    <scope>NUCLEOTIDE SEQUENCE [LARGE SCALE GENOMIC DNA]</scope>
    <source>
        <strain evidence="7 8">YZH12</strain>
    </source>
</reference>
<evidence type="ECO:0000256" key="1">
    <source>
        <dbReference type="ARBA" id="ARBA00023015"/>
    </source>
</evidence>
<dbReference type="PROSITE" id="PS50977">
    <property type="entry name" value="HTH_TETR_2"/>
    <property type="match status" value="1"/>
</dbReference>
<evidence type="ECO:0000259" key="6">
    <source>
        <dbReference type="PROSITE" id="PS50977"/>
    </source>
</evidence>
<name>A0ABU3PYT8_9ACTN</name>
<keyword evidence="8" id="KW-1185">Reference proteome</keyword>
<feature type="DNA-binding region" description="H-T-H motif" evidence="4">
    <location>
        <begin position="56"/>
        <end position="75"/>
    </location>
</feature>
<evidence type="ECO:0000256" key="4">
    <source>
        <dbReference type="PROSITE-ProRule" id="PRU00335"/>
    </source>
</evidence>